<dbReference type="PANTHER" id="PTHR46957">
    <property type="entry name" value="CYTOKINE RECEPTOR"/>
    <property type="match status" value="1"/>
</dbReference>
<dbReference type="Proteomes" id="UP001044222">
    <property type="component" value="Unassembled WGS sequence"/>
</dbReference>
<gene>
    <name evidence="9" type="ORF">ANANG_G00093390</name>
</gene>
<dbReference type="Pfam" id="PF23144">
    <property type="entry name" value="Fn3_PTPRU"/>
    <property type="match status" value="1"/>
</dbReference>
<dbReference type="AlphaFoldDB" id="A0A9D3MP97"/>
<feature type="transmembrane region" description="Helical" evidence="7">
    <location>
        <begin position="136"/>
        <end position="159"/>
    </location>
</feature>
<sequence>MIKNIYVVVVPLKKKKGPIRHIKNPDEMDLEELLQDIGTTRHARTTRQLGQVDLRRPYIAASFEPWALPQTFTVGNQKKYNGYENRALEPGQEYVFFLLAELNTTTGKMFVASPYTDSIVAPDVDPQPVETGGDGLIWVVGPVLAVVFIICIVIAILLYKNKRKESEPRTKCLLNNAEIAPHHPTDPVEMRRINFQTPDSGLSSPLTEADFDYESMMSHP</sequence>
<evidence type="ECO:0000313" key="10">
    <source>
        <dbReference type="Proteomes" id="UP001044222"/>
    </source>
</evidence>
<evidence type="ECO:0000256" key="7">
    <source>
        <dbReference type="SAM" id="Phobius"/>
    </source>
</evidence>
<evidence type="ECO:0000256" key="6">
    <source>
        <dbReference type="ARBA" id="ARBA00023180"/>
    </source>
</evidence>
<feature type="domain" description="Receptor-type tyrosine-protein phosphatase U-like Fn3" evidence="8">
    <location>
        <begin position="53"/>
        <end position="102"/>
    </location>
</feature>
<dbReference type="PANTHER" id="PTHR46957:SF6">
    <property type="entry name" value="PROTEIN-TYROSINE-PHOSPHATASE"/>
    <property type="match status" value="1"/>
</dbReference>
<evidence type="ECO:0000256" key="1">
    <source>
        <dbReference type="ARBA" id="ARBA00004479"/>
    </source>
</evidence>
<dbReference type="EMBL" id="JAFIRN010000004">
    <property type="protein sequence ID" value="KAG5851437.1"/>
    <property type="molecule type" value="Genomic_DNA"/>
</dbReference>
<evidence type="ECO:0000256" key="4">
    <source>
        <dbReference type="ARBA" id="ARBA00022989"/>
    </source>
</evidence>
<proteinExistence type="predicted"/>
<comment type="caution">
    <text evidence="9">The sequence shown here is derived from an EMBL/GenBank/DDBJ whole genome shotgun (WGS) entry which is preliminary data.</text>
</comment>
<accession>A0A9D3MP97</accession>
<dbReference type="GO" id="GO:0016020">
    <property type="term" value="C:membrane"/>
    <property type="evidence" value="ECO:0007669"/>
    <property type="project" value="UniProtKB-SubCell"/>
</dbReference>
<dbReference type="InterPro" id="IPR050713">
    <property type="entry name" value="RTP_Phos/Ushers"/>
</dbReference>
<keyword evidence="4 7" id="KW-1133">Transmembrane helix</keyword>
<comment type="subcellular location">
    <subcellularLocation>
        <location evidence="1">Membrane</location>
        <topology evidence="1">Single-pass type I membrane protein</topology>
    </subcellularLocation>
</comment>
<feature type="non-terminal residue" evidence="9">
    <location>
        <position position="1"/>
    </location>
</feature>
<keyword evidence="10" id="KW-1185">Reference proteome</keyword>
<keyword evidence="3" id="KW-0732">Signal</keyword>
<evidence type="ECO:0000313" key="9">
    <source>
        <dbReference type="EMBL" id="KAG5851437.1"/>
    </source>
</evidence>
<protein>
    <recommendedName>
        <fullName evidence="8">Receptor-type tyrosine-protein phosphatase U-like Fn3 domain-containing protein</fullName>
    </recommendedName>
</protein>
<evidence type="ECO:0000256" key="3">
    <source>
        <dbReference type="ARBA" id="ARBA00022729"/>
    </source>
</evidence>
<keyword evidence="6" id="KW-0325">Glycoprotein</keyword>
<name>A0A9D3MP97_ANGAN</name>
<keyword evidence="5 7" id="KW-0472">Membrane</keyword>
<dbReference type="InterPro" id="IPR057598">
    <property type="entry name" value="Fn3_PTPRU"/>
</dbReference>
<evidence type="ECO:0000259" key="8">
    <source>
        <dbReference type="Pfam" id="PF23144"/>
    </source>
</evidence>
<organism evidence="9 10">
    <name type="scientific">Anguilla anguilla</name>
    <name type="common">European freshwater eel</name>
    <name type="synonym">Muraena anguilla</name>
    <dbReference type="NCBI Taxonomy" id="7936"/>
    <lineage>
        <taxon>Eukaryota</taxon>
        <taxon>Metazoa</taxon>
        <taxon>Chordata</taxon>
        <taxon>Craniata</taxon>
        <taxon>Vertebrata</taxon>
        <taxon>Euteleostomi</taxon>
        <taxon>Actinopterygii</taxon>
        <taxon>Neopterygii</taxon>
        <taxon>Teleostei</taxon>
        <taxon>Anguilliformes</taxon>
        <taxon>Anguillidae</taxon>
        <taxon>Anguilla</taxon>
    </lineage>
</organism>
<reference evidence="9" key="1">
    <citation type="submission" date="2021-01" db="EMBL/GenBank/DDBJ databases">
        <title>A chromosome-scale assembly of European eel, Anguilla anguilla.</title>
        <authorList>
            <person name="Henkel C."/>
            <person name="Jong-Raadsen S.A."/>
            <person name="Dufour S."/>
            <person name="Weltzien F.-A."/>
            <person name="Palstra A.P."/>
            <person name="Pelster B."/>
            <person name="Spaink H.P."/>
            <person name="Van Den Thillart G.E."/>
            <person name="Jansen H."/>
            <person name="Zahm M."/>
            <person name="Klopp C."/>
            <person name="Cedric C."/>
            <person name="Louis A."/>
            <person name="Berthelot C."/>
            <person name="Parey E."/>
            <person name="Roest Crollius H."/>
            <person name="Montfort J."/>
            <person name="Robinson-Rechavi M."/>
            <person name="Bucao C."/>
            <person name="Bouchez O."/>
            <person name="Gislard M."/>
            <person name="Lluch J."/>
            <person name="Milhes M."/>
            <person name="Lampietro C."/>
            <person name="Lopez Roques C."/>
            <person name="Donnadieu C."/>
            <person name="Braasch I."/>
            <person name="Desvignes T."/>
            <person name="Postlethwait J."/>
            <person name="Bobe J."/>
            <person name="Guiguen Y."/>
            <person name="Dirks R."/>
        </authorList>
    </citation>
    <scope>NUCLEOTIDE SEQUENCE</scope>
    <source>
        <strain evidence="9">Tag_6206</strain>
        <tissue evidence="9">Liver</tissue>
    </source>
</reference>
<evidence type="ECO:0000256" key="5">
    <source>
        <dbReference type="ARBA" id="ARBA00023136"/>
    </source>
</evidence>
<evidence type="ECO:0000256" key="2">
    <source>
        <dbReference type="ARBA" id="ARBA00022692"/>
    </source>
</evidence>
<keyword evidence="2 7" id="KW-0812">Transmembrane</keyword>